<dbReference type="InterPro" id="IPR027417">
    <property type="entry name" value="P-loop_NTPase"/>
</dbReference>
<gene>
    <name evidence="3" type="ORF">IFR04_004355</name>
</gene>
<feature type="domain" description="DNA2/NAM7 helicase-like C-terminal" evidence="2">
    <location>
        <begin position="107"/>
        <end position="209"/>
    </location>
</feature>
<protein>
    <recommendedName>
        <fullName evidence="2">DNA2/NAM7 helicase-like C-terminal domain-containing protein</fullName>
    </recommendedName>
</protein>
<comment type="caution">
    <text evidence="3">The sequence shown here is derived from an EMBL/GenBank/DDBJ whole genome shotgun (WGS) entry which is preliminary data.</text>
</comment>
<evidence type="ECO:0000259" key="2">
    <source>
        <dbReference type="Pfam" id="PF13087"/>
    </source>
</evidence>
<proteinExistence type="predicted"/>
<organism evidence="3 4">
    <name type="scientific">Cadophora malorum</name>
    <dbReference type="NCBI Taxonomy" id="108018"/>
    <lineage>
        <taxon>Eukaryota</taxon>
        <taxon>Fungi</taxon>
        <taxon>Dikarya</taxon>
        <taxon>Ascomycota</taxon>
        <taxon>Pezizomycotina</taxon>
        <taxon>Leotiomycetes</taxon>
        <taxon>Helotiales</taxon>
        <taxon>Ploettnerulaceae</taxon>
        <taxon>Cadophora</taxon>
    </lineage>
</organism>
<dbReference type="OrthoDB" id="10676823at2759"/>
<sequence>MPLAQDGILPATAWLNLGDPKQSNNVVVSITSNNHFNAQQQVPMITRLVAANYPYFEFNNFFRSCSGYMDWINSNSTVNRPAAAASVAKIAELISQDPSFGEDAATRAVEYSNYHEAIAVVDVKSTFESEEGTSRYDEGLINVHLEMVKHLTLLTPSTPSIACLAPYNSHVGKLEAAFSVLKAQNPKLDFDVEFGSIDGFQGRDKEFVSSSFHIPIPRLPASPPTTDVLSLPQQDTRTDGWANNGSTWDANANESASAENGKAWDLKDSAAQRFDQGGDALARQVPEFCENGNASPAMFHQQDGFTEQGGHYYKVIDPNDPSASTLDFPPLLLKFRNPSPLILGAAEPRTPIPSESLSGYNDARQVSLLKSLIKPSQDAGEFSVSGAAVMPVANVEINKIVAGTASTSTDDPSNATSCHDPEWGDATSDDQFSDDEDQDNGA</sequence>
<feature type="compositionally biased region" description="Acidic residues" evidence="1">
    <location>
        <begin position="427"/>
        <end position="442"/>
    </location>
</feature>
<reference evidence="3" key="1">
    <citation type="submission" date="2021-02" db="EMBL/GenBank/DDBJ databases">
        <title>Genome sequence Cadophora malorum strain M34.</title>
        <authorList>
            <person name="Stefanovic E."/>
            <person name="Vu D."/>
            <person name="Scully C."/>
            <person name="Dijksterhuis J."/>
            <person name="Roader J."/>
            <person name="Houbraken J."/>
        </authorList>
    </citation>
    <scope>NUCLEOTIDE SEQUENCE</scope>
    <source>
        <strain evidence="3">M34</strain>
    </source>
</reference>
<keyword evidence="4" id="KW-1185">Reference proteome</keyword>
<feature type="region of interest" description="Disordered" evidence="1">
    <location>
        <begin position="404"/>
        <end position="442"/>
    </location>
</feature>
<accession>A0A8H8BSM5</accession>
<dbReference type="AlphaFoldDB" id="A0A8H8BSM5"/>
<evidence type="ECO:0000256" key="1">
    <source>
        <dbReference type="SAM" id="MobiDB-lite"/>
    </source>
</evidence>
<name>A0A8H8BSM5_9HELO</name>
<feature type="compositionally biased region" description="Polar residues" evidence="1">
    <location>
        <begin position="404"/>
        <end position="417"/>
    </location>
</feature>
<dbReference type="Proteomes" id="UP000664132">
    <property type="component" value="Unassembled WGS sequence"/>
</dbReference>
<dbReference type="Gene3D" id="3.40.50.300">
    <property type="entry name" value="P-loop containing nucleotide triphosphate hydrolases"/>
    <property type="match status" value="1"/>
</dbReference>
<evidence type="ECO:0000313" key="3">
    <source>
        <dbReference type="EMBL" id="KAG4422454.1"/>
    </source>
</evidence>
<dbReference type="InterPro" id="IPR041679">
    <property type="entry name" value="DNA2/NAM7-like_C"/>
</dbReference>
<dbReference type="Pfam" id="PF13087">
    <property type="entry name" value="AAA_12"/>
    <property type="match status" value="1"/>
</dbReference>
<evidence type="ECO:0000313" key="4">
    <source>
        <dbReference type="Proteomes" id="UP000664132"/>
    </source>
</evidence>
<dbReference type="EMBL" id="JAFJYH010000048">
    <property type="protein sequence ID" value="KAG4422454.1"/>
    <property type="molecule type" value="Genomic_DNA"/>
</dbReference>